<name>A0A4Q1BS75_TREME</name>
<dbReference type="EMBL" id="SDIL01000014">
    <property type="protein sequence ID" value="RXK40863.1"/>
    <property type="molecule type" value="Genomic_DNA"/>
</dbReference>
<sequence>MTTRSTNGLPWIEDRLRVSPPYYRVPADKDREMETLRILLVESGGTFAGFGQSFGRTQLLYHTSGGDSMWLLLPTNETLSHFTELLIREHQVQYACSGECSEVDQTRGDPFETPSKGAHTVAAHSAAMTAFSNASIINLSTESLYAVQLHPVLMGSVVHLYLTVAFKDTWAPEEETVQWGMLPMPTQESIDDFQAVGGGFSWDQQQIVERIYSQAPFHILGEPIQQQAPGTWLRLVSKGFKTRPKVKGALLRS</sequence>
<organism evidence="1 2">
    <name type="scientific">Tremella mesenterica</name>
    <name type="common">Jelly fungus</name>
    <dbReference type="NCBI Taxonomy" id="5217"/>
    <lineage>
        <taxon>Eukaryota</taxon>
        <taxon>Fungi</taxon>
        <taxon>Dikarya</taxon>
        <taxon>Basidiomycota</taxon>
        <taxon>Agaricomycotina</taxon>
        <taxon>Tremellomycetes</taxon>
        <taxon>Tremellales</taxon>
        <taxon>Tremellaceae</taxon>
        <taxon>Tremella</taxon>
    </lineage>
</organism>
<comment type="caution">
    <text evidence="1">The sequence shown here is derived from an EMBL/GenBank/DDBJ whole genome shotgun (WGS) entry which is preliminary data.</text>
</comment>
<dbReference type="InParanoid" id="A0A4Q1BS75"/>
<reference evidence="1 2" key="1">
    <citation type="submission" date="2016-06" db="EMBL/GenBank/DDBJ databases">
        <title>Evolution of pathogenesis and genome organization in the Tremellales.</title>
        <authorList>
            <person name="Cuomo C."/>
            <person name="Litvintseva A."/>
            <person name="Heitman J."/>
            <person name="Chen Y."/>
            <person name="Sun S."/>
            <person name="Springer D."/>
            <person name="Dromer F."/>
            <person name="Young S."/>
            <person name="Zeng Q."/>
            <person name="Chapman S."/>
            <person name="Gujja S."/>
            <person name="Saif S."/>
            <person name="Birren B."/>
        </authorList>
    </citation>
    <scope>NUCLEOTIDE SEQUENCE [LARGE SCALE GENOMIC DNA]</scope>
    <source>
        <strain evidence="1 2">ATCC 28783</strain>
    </source>
</reference>
<dbReference type="VEuPathDB" id="FungiDB:TREMEDRAFT_61336"/>
<proteinExistence type="predicted"/>
<keyword evidence="2" id="KW-1185">Reference proteome</keyword>
<dbReference type="AlphaFoldDB" id="A0A4Q1BS75"/>
<dbReference type="Proteomes" id="UP000289152">
    <property type="component" value="Unassembled WGS sequence"/>
</dbReference>
<evidence type="ECO:0000313" key="1">
    <source>
        <dbReference type="EMBL" id="RXK40863.1"/>
    </source>
</evidence>
<gene>
    <name evidence="1" type="ORF">M231_01922</name>
</gene>
<accession>A0A4Q1BS75</accession>
<protein>
    <submittedName>
        <fullName evidence="1">Uncharacterized protein</fullName>
    </submittedName>
</protein>
<evidence type="ECO:0000313" key="2">
    <source>
        <dbReference type="Proteomes" id="UP000289152"/>
    </source>
</evidence>